<evidence type="ECO:0000256" key="1">
    <source>
        <dbReference type="SAM" id="MobiDB-lite"/>
    </source>
</evidence>
<gene>
    <name evidence="2" type="ORF">SHKM778_22900</name>
</gene>
<sequence length="83" mass="8493">MKKVHIAKTGSGSGSAAGDITVGMGRAVLPGGDVTVRVGERGWPARNVNMGNPHAVTFVDDLAHAGDLLTPPRSPRPPPTRTG</sequence>
<accession>A0AAT9HES6</accession>
<evidence type="ECO:0000313" key="2">
    <source>
        <dbReference type="EMBL" id="BFO15902.1"/>
    </source>
</evidence>
<reference evidence="2" key="2">
    <citation type="submission" date="2024-07" db="EMBL/GenBank/DDBJ databases">
        <title>Streptomyces haneummycinica sp. nov., a new antibiotic-producing actinobacterium isolated from marine sediment.</title>
        <authorList>
            <person name="Uemura M."/>
            <person name="Hamada M."/>
            <person name="Hirano S."/>
            <person name="Kobayashi K."/>
            <person name="Ohshiro T."/>
            <person name="Kobayashi T."/>
            <person name="Terahara T."/>
        </authorList>
    </citation>
    <scope>NUCLEOTIDE SEQUENCE</scope>
    <source>
        <strain evidence="2">KM77-8</strain>
    </source>
</reference>
<dbReference type="EMBL" id="AP035768">
    <property type="protein sequence ID" value="BFO15902.1"/>
    <property type="molecule type" value="Genomic_DNA"/>
</dbReference>
<organism evidence="2">
    <name type="scientific">Streptomyces haneummycinicus</name>
    <dbReference type="NCBI Taxonomy" id="3074435"/>
    <lineage>
        <taxon>Bacteria</taxon>
        <taxon>Bacillati</taxon>
        <taxon>Actinomycetota</taxon>
        <taxon>Actinomycetes</taxon>
        <taxon>Kitasatosporales</taxon>
        <taxon>Streptomycetaceae</taxon>
        <taxon>Streptomyces</taxon>
    </lineage>
</organism>
<dbReference type="SUPFAM" id="SSF54506">
    <property type="entry name" value="Diaminopimelate epimerase-like"/>
    <property type="match status" value="1"/>
</dbReference>
<dbReference type="AlphaFoldDB" id="A0AAT9HES6"/>
<dbReference type="Gene3D" id="3.10.310.10">
    <property type="entry name" value="Diaminopimelate Epimerase, Chain A, domain 1"/>
    <property type="match status" value="1"/>
</dbReference>
<protein>
    <submittedName>
        <fullName evidence="2">Uncharacterized protein</fullName>
    </submittedName>
</protein>
<feature type="region of interest" description="Disordered" evidence="1">
    <location>
        <begin position="1"/>
        <end position="20"/>
    </location>
</feature>
<name>A0AAT9HES6_9ACTN</name>
<reference evidence="2" key="1">
    <citation type="submission" date="2024-06" db="EMBL/GenBank/DDBJ databases">
        <authorList>
            <consortium name="consrtm"/>
            <person name="Uemura M."/>
            <person name="Terahara T."/>
        </authorList>
    </citation>
    <scope>NUCLEOTIDE SEQUENCE</scope>
    <source>
        <strain evidence="2">KM77-8</strain>
    </source>
</reference>
<proteinExistence type="predicted"/>